<evidence type="ECO:0000256" key="2">
    <source>
        <dbReference type="ARBA" id="ARBA00007254"/>
    </source>
</evidence>
<dbReference type="InterPro" id="IPR036019">
    <property type="entry name" value="MscL_channel"/>
</dbReference>
<evidence type="ECO:0000256" key="5">
    <source>
        <dbReference type="ARBA" id="ARBA00022475"/>
    </source>
</evidence>
<evidence type="ECO:0000313" key="12">
    <source>
        <dbReference type="EMBL" id="NEM96894.1"/>
    </source>
</evidence>
<comment type="subcellular location">
    <subcellularLocation>
        <location evidence="1 11">Cell membrane</location>
        <topology evidence="1 11">Multi-pass membrane protein</topology>
    </subcellularLocation>
</comment>
<dbReference type="PANTHER" id="PTHR30266">
    <property type="entry name" value="MECHANOSENSITIVE CHANNEL MSCL"/>
    <property type="match status" value="1"/>
</dbReference>
<evidence type="ECO:0000256" key="1">
    <source>
        <dbReference type="ARBA" id="ARBA00004651"/>
    </source>
</evidence>
<evidence type="ECO:0000256" key="8">
    <source>
        <dbReference type="ARBA" id="ARBA00023065"/>
    </source>
</evidence>
<proteinExistence type="inferred from homology"/>
<dbReference type="GO" id="GO:0008381">
    <property type="term" value="F:mechanosensitive monoatomic ion channel activity"/>
    <property type="evidence" value="ECO:0007669"/>
    <property type="project" value="UniProtKB-UniRule"/>
</dbReference>
<dbReference type="RefSeq" id="WP_163912677.1">
    <property type="nucleotide sequence ID" value="NZ_JAAGWD010000001.1"/>
</dbReference>
<evidence type="ECO:0000313" key="13">
    <source>
        <dbReference type="Proteomes" id="UP000474777"/>
    </source>
</evidence>
<accession>A0A6B3LTR5</accession>
<dbReference type="InterPro" id="IPR037673">
    <property type="entry name" value="MSC/AndL"/>
</dbReference>
<dbReference type="Proteomes" id="UP000474777">
    <property type="component" value="Unassembled WGS sequence"/>
</dbReference>
<dbReference type="NCBIfam" id="NF001843">
    <property type="entry name" value="PRK00567.1-4"/>
    <property type="match status" value="1"/>
</dbReference>
<dbReference type="InterPro" id="IPR019823">
    <property type="entry name" value="Mechanosensitive_channel_CS"/>
</dbReference>
<name>A0A6B3LTR5_9BACT</name>
<evidence type="ECO:0000256" key="7">
    <source>
        <dbReference type="ARBA" id="ARBA00022989"/>
    </source>
</evidence>
<keyword evidence="8 11" id="KW-0406">Ion transport</keyword>
<protein>
    <recommendedName>
        <fullName evidence="11">Large-conductance mechanosensitive channel</fullName>
    </recommendedName>
</protein>
<dbReference type="PRINTS" id="PR01264">
    <property type="entry name" value="MECHCHANNEL"/>
</dbReference>
<evidence type="ECO:0000256" key="9">
    <source>
        <dbReference type="ARBA" id="ARBA00023136"/>
    </source>
</evidence>
<keyword evidence="5 11" id="KW-1003">Cell membrane</keyword>
<keyword evidence="10 11" id="KW-0407">Ion channel</keyword>
<sequence>MGFLSEFKKFAVKGNVIDLAVGVVIGAAFGGITKSLVDDIIMPPLGLLISQVDFSNLKLVLKEAVVENGAIVAPAVSINYGMFIQSVFNFVIIAFAIFLLVRTINRLREKEAAAPAPPVNKEEMLLTEIRDILKNKPEAR</sequence>
<feature type="transmembrane region" description="Helical" evidence="11">
    <location>
        <begin position="12"/>
        <end position="32"/>
    </location>
</feature>
<dbReference type="HAMAP" id="MF_00115">
    <property type="entry name" value="MscL"/>
    <property type="match status" value="1"/>
</dbReference>
<dbReference type="FunFam" id="1.10.1200.120:FF:000001">
    <property type="entry name" value="Large-conductance mechanosensitive channel"/>
    <property type="match status" value="1"/>
</dbReference>
<comment type="function">
    <text evidence="11">Channel that opens in response to stretch forces in the membrane lipid bilayer. May participate in the regulation of osmotic pressure changes within the cell.</text>
</comment>
<comment type="caution">
    <text evidence="12">The sequence shown here is derived from an EMBL/GenBank/DDBJ whole genome shotgun (WGS) entry which is preliminary data.</text>
</comment>
<dbReference type="Pfam" id="PF01741">
    <property type="entry name" value="MscL"/>
    <property type="match status" value="1"/>
</dbReference>
<keyword evidence="7 11" id="KW-1133">Transmembrane helix</keyword>
<reference evidence="12 13" key="1">
    <citation type="submission" date="2020-02" db="EMBL/GenBank/DDBJ databases">
        <authorList>
            <person name="Kim M.K."/>
        </authorList>
    </citation>
    <scope>NUCLEOTIDE SEQUENCE [LARGE SCALE GENOMIC DNA]</scope>
    <source>
        <strain evidence="12 13">BT327</strain>
    </source>
</reference>
<evidence type="ECO:0000256" key="4">
    <source>
        <dbReference type="ARBA" id="ARBA00022448"/>
    </source>
</evidence>
<keyword evidence="13" id="KW-1185">Reference proteome</keyword>
<feature type="transmembrane region" description="Helical" evidence="11">
    <location>
        <begin position="82"/>
        <end position="101"/>
    </location>
</feature>
<dbReference type="SUPFAM" id="SSF81330">
    <property type="entry name" value="Gated mechanosensitive channel"/>
    <property type="match status" value="1"/>
</dbReference>
<dbReference type="PROSITE" id="PS01327">
    <property type="entry name" value="MSCL"/>
    <property type="match status" value="1"/>
</dbReference>
<keyword evidence="9 11" id="KW-0472">Membrane</keyword>
<dbReference type="InterPro" id="IPR001185">
    <property type="entry name" value="MS_channel"/>
</dbReference>
<keyword evidence="6 11" id="KW-0812">Transmembrane</keyword>
<comment type="subunit">
    <text evidence="3 11">Homopentamer.</text>
</comment>
<evidence type="ECO:0000256" key="10">
    <source>
        <dbReference type="ARBA" id="ARBA00023303"/>
    </source>
</evidence>
<dbReference type="EMBL" id="JAAGWD010000001">
    <property type="protein sequence ID" value="NEM96894.1"/>
    <property type="molecule type" value="Genomic_DNA"/>
</dbReference>
<dbReference type="AlphaFoldDB" id="A0A6B3LTR5"/>
<evidence type="ECO:0000256" key="6">
    <source>
        <dbReference type="ARBA" id="ARBA00022692"/>
    </source>
</evidence>
<gene>
    <name evidence="11 12" type="primary">mscL</name>
    <name evidence="12" type="ORF">GXP69_04235</name>
</gene>
<keyword evidence="4 11" id="KW-0813">Transport</keyword>
<dbReference type="Gene3D" id="1.10.1200.120">
    <property type="entry name" value="Large-conductance mechanosensitive channel, MscL, domain 1"/>
    <property type="match status" value="1"/>
</dbReference>
<dbReference type="PANTHER" id="PTHR30266:SF2">
    <property type="entry name" value="LARGE-CONDUCTANCE MECHANOSENSITIVE CHANNEL"/>
    <property type="match status" value="1"/>
</dbReference>
<evidence type="ECO:0000256" key="3">
    <source>
        <dbReference type="ARBA" id="ARBA00011255"/>
    </source>
</evidence>
<comment type="similarity">
    <text evidence="2 11">Belongs to the MscL family.</text>
</comment>
<organism evidence="12 13">
    <name type="scientific">Pontibacter burrus</name>
    <dbReference type="NCBI Taxonomy" id="2704466"/>
    <lineage>
        <taxon>Bacteria</taxon>
        <taxon>Pseudomonadati</taxon>
        <taxon>Bacteroidota</taxon>
        <taxon>Cytophagia</taxon>
        <taxon>Cytophagales</taxon>
        <taxon>Hymenobacteraceae</taxon>
        <taxon>Pontibacter</taxon>
    </lineage>
</organism>
<dbReference type="NCBIfam" id="TIGR00220">
    <property type="entry name" value="mscL"/>
    <property type="match status" value="1"/>
</dbReference>
<dbReference type="GO" id="GO:0005886">
    <property type="term" value="C:plasma membrane"/>
    <property type="evidence" value="ECO:0007669"/>
    <property type="project" value="UniProtKB-SubCell"/>
</dbReference>
<evidence type="ECO:0000256" key="11">
    <source>
        <dbReference type="HAMAP-Rule" id="MF_00115"/>
    </source>
</evidence>